<dbReference type="InterPro" id="IPR016195">
    <property type="entry name" value="Pol/histidinol_Pase-like"/>
</dbReference>
<dbReference type="EMBL" id="JAJEQE010000012">
    <property type="protein sequence ID" value="MCC2148698.1"/>
    <property type="molecule type" value="Genomic_DNA"/>
</dbReference>
<dbReference type="RefSeq" id="WP_173865698.1">
    <property type="nucleotide sequence ID" value="NZ_JAJEQE010000012.1"/>
</dbReference>
<dbReference type="InterPro" id="IPR004013">
    <property type="entry name" value="PHP_dom"/>
</dbReference>
<feature type="domain" description="Polymerase/histidinol phosphatase N-terminal" evidence="1">
    <location>
        <begin position="3"/>
        <end position="73"/>
    </location>
</feature>
<gene>
    <name evidence="2" type="ORF">LKD42_05430</name>
</gene>
<dbReference type="Proteomes" id="UP001299235">
    <property type="component" value="Unassembled WGS sequence"/>
</dbReference>
<evidence type="ECO:0000313" key="3">
    <source>
        <dbReference type="Proteomes" id="UP001299235"/>
    </source>
</evidence>
<dbReference type="InterPro" id="IPR052018">
    <property type="entry name" value="PHP_domain"/>
</dbReference>
<proteinExistence type="predicted"/>
<keyword evidence="3" id="KW-1185">Reference proteome</keyword>
<dbReference type="InterPro" id="IPR003141">
    <property type="entry name" value="Pol/His_phosphatase_N"/>
</dbReference>
<dbReference type="CDD" id="cd07432">
    <property type="entry name" value="PHP_HisPPase"/>
    <property type="match status" value="1"/>
</dbReference>
<dbReference type="Pfam" id="PF02811">
    <property type="entry name" value="PHP"/>
    <property type="match status" value="1"/>
</dbReference>
<dbReference type="PANTHER" id="PTHR42924:SF3">
    <property type="entry name" value="POLYMERASE_HISTIDINOL PHOSPHATASE N-TERMINAL DOMAIN-CONTAINING PROTEIN"/>
    <property type="match status" value="1"/>
</dbReference>
<name>A0ABS8EV51_9FIRM</name>
<dbReference type="PANTHER" id="PTHR42924">
    <property type="entry name" value="EXONUCLEASE"/>
    <property type="match status" value="1"/>
</dbReference>
<sequence length="276" mass="31668">MKFDMHCHTKEGSLDGKVGIEEYIRILKEKGYQGMLVSDHNSYNGYRYWRDHIKGKKYTDFVVLKGIEYDTNNAGHFLVILPEGVKPRILEMRGMPVELLTRVVHAYGGILGPAHPFGEKYLSFGSSKKYQRNPKIMQEFDFLEAYNSCEVEERNQEAKKAARKYFLAEFGGSDSHKADCIGTAYTEFREPIHTESDLIEQVKRRAPIKAGGTYYHGTTKEKIGKANDLLLYSFWVYNKVAGFAKYNKRRKQRKYLPLSISGGQGLYDPASQKVPH</sequence>
<evidence type="ECO:0000313" key="2">
    <source>
        <dbReference type="EMBL" id="MCC2148698.1"/>
    </source>
</evidence>
<dbReference type="Pfam" id="PF13263">
    <property type="entry name" value="PHP_C"/>
    <property type="match status" value="1"/>
</dbReference>
<reference evidence="2 3" key="1">
    <citation type="submission" date="2021-10" db="EMBL/GenBank/DDBJ databases">
        <title>Anaerobic single-cell dispensing facilitates the cultivation of human gut bacteria.</title>
        <authorList>
            <person name="Afrizal A."/>
        </authorList>
    </citation>
    <scope>NUCLEOTIDE SEQUENCE [LARGE SCALE GENOMIC DNA]</scope>
    <source>
        <strain evidence="2 3">CLA-AA-H246</strain>
    </source>
</reference>
<protein>
    <submittedName>
        <fullName evidence="2">PHP domain-containing protein</fullName>
    </submittedName>
</protein>
<accession>A0ABS8EV51</accession>
<organism evidence="2 3">
    <name type="scientific">Hominisplanchenecus faecis</name>
    <dbReference type="NCBI Taxonomy" id="2885351"/>
    <lineage>
        <taxon>Bacteria</taxon>
        <taxon>Bacillati</taxon>
        <taxon>Bacillota</taxon>
        <taxon>Clostridia</taxon>
        <taxon>Lachnospirales</taxon>
        <taxon>Lachnospiraceae</taxon>
        <taxon>Hominisplanchenecus</taxon>
    </lineage>
</organism>
<dbReference type="SMART" id="SM00481">
    <property type="entry name" value="POLIIIAc"/>
    <property type="match status" value="1"/>
</dbReference>
<dbReference type="SUPFAM" id="SSF89550">
    <property type="entry name" value="PHP domain-like"/>
    <property type="match status" value="1"/>
</dbReference>
<comment type="caution">
    <text evidence="2">The sequence shown here is derived from an EMBL/GenBank/DDBJ whole genome shotgun (WGS) entry which is preliminary data.</text>
</comment>
<evidence type="ECO:0000259" key="1">
    <source>
        <dbReference type="SMART" id="SM00481"/>
    </source>
</evidence>
<dbReference type="Gene3D" id="3.20.20.140">
    <property type="entry name" value="Metal-dependent hydrolases"/>
    <property type="match status" value="1"/>
</dbReference>